<organism evidence="1 2">
    <name type="scientific">Commensalibacter oyaizuii</name>
    <dbReference type="NCBI Taxonomy" id="3043873"/>
    <lineage>
        <taxon>Bacteria</taxon>
        <taxon>Pseudomonadati</taxon>
        <taxon>Pseudomonadota</taxon>
        <taxon>Alphaproteobacteria</taxon>
        <taxon>Acetobacterales</taxon>
        <taxon>Acetobacteraceae</taxon>
    </lineage>
</organism>
<proteinExistence type="predicted"/>
<protein>
    <submittedName>
        <fullName evidence="1">2OG-Fe(II) oxygenase</fullName>
    </submittedName>
</protein>
<dbReference type="Proteomes" id="UP001431634">
    <property type="component" value="Unassembled WGS sequence"/>
</dbReference>
<evidence type="ECO:0000313" key="2">
    <source>
        <dbReference type="Proteomes" id="UP001431634"/>
    </source>
</evidence>
<dbReference type="EMBL" id="JASBAO010000001">
    <property type="protein sequence ID" value="MDI2091185.1"/>
    <property type="molecule type" value="Genomic_DNA"/>
</dbReference>
<reference evidence="1" key="1">
    <citation type="submission" date="2023-05" db="EMBL/GenBank/DDBJ databases">
        <title>Whole genome sequence of Commensalibacter sp.</title>
        <authorList>
            <person name="Charoenyingcharoen P."/>
            <person name="Yukphan P."/>
        </authorList>
    </citation>
    <scope>NUCLEOTIDE SEQUENCE</scope>
    <source>
        <strain evidence="1">TBRC 16381</strain>
    </source>
</reference>
<dbReference type="RefSeq" id="WP_281448281.1">
    <property type="nucleotide sequence ID" value="NZ_JASBAO010000001.1"/>
</dbReference>
<name>A0ABT6Q255_9PROT</name>
<accession>A0ABT6Q255</accession>
<keyword evidence="2" id="KW-1185">Reference proteome</keyword>
<comment type="caution">
    <text evidence="1">The sequence shown here is derived from an EMBL/GenBank/DDBJ whole genome shotgun (WGS) entry which is preliminary data.</text>
</comment>
<evidence type="ECO:0000313" key="1">
    <source>
        <dbReference type="EMBL" id="MDI2091185.1"/>
    </source>
</evidence>
<dbReference type="Gene3D" id="2.60.120.620">
    <property type="entry name" value="q2cbj1_9rhob like domain"/>
    <property type="match status" value="1"/>
</dbReference>
<sequence length="219" mass="25091">MNIEKQSYQNSALHVQQSIQQAKEYSFPYTHWMLEDVIPSYICDSLLEWMPDEKAISGDIQGRRENNNQNRVFVNPLKQEQDKRCAALAYAFNVQETRDLFSKMTGTDLSNTWLRLELCLDKDGFWLEPHTDIGAKKLTFLVSLSVGDEATSWGTDIMNAQGDSLARSSGKFNSALLFIPGKDTWHGFKKRPINGIRRTLIINYVDSSWHAKHELAFPT</sequence>
<gene>
    <name evidence="1" type="ORF">QJV27_07355</name>
</gene>